<evidence type="ECO:0000313" key="2">
    <source>
        <dbReference type="Proteomes" id="UP000035680"/>
    </source>
</evidence>
<evidence type="ECO:0000256" key="1">
    <source>
        <dbReference type="SAM" id="MobiDB-lite"/>
    </source>
</evidence>
<dbReference type="AlphaFoldDB" id="A0A0K0FWD2"/>
<accession>A0A0K0FWD2</accession>
<protein>
    <submittedName>
        <fullName evidence="3">Ovule protein</fullName>
    </submittedName>
</protein>
<organism evidence="2 3">
    <name type="scientific">Strongyloides venezuelensis</name>
    <name type="common">Threadworm</name>
    <dbReference type="NCBI Taxonomy" id="75913"/>
    <lineage>
        <taxon>Eukaryota</taxon>
        <taxon>Metazoa</taxon>
        <taxon>Ecdysozoa</taxon>
        <taxon>Nematoda</taxon>
        <taxon>Chromadorea</taxon>
        <taxon>Rhabditida</taxon>
        <taxon>Tylenchina</taxon>
        <taxon>Panagrolaimomorpha</taxon>
        <taxon>Strongyloidoidea</taxon>
        <taxon>Strongyloididae</taxon>
        <taxon>Strongyloides</taxon>
    </lineage>
</organism>
<reference evidence="3" key="2">
    <citation type="submission" date="2015-08" db="UniProtKB">
        <authorList>
            <consortium name="WormBaseParasite"/>
        </authorList>
    </citation>
    <scope>IDENTIFICATION</scope>
</reference>
<feature type="region of interest" description="Disordered" evidence="1">
    <location>
        <begin position="1"/>
        <end position="35"/>
    </location>
</feature>
<keyword evidence="2" id="KW-1185">Reference proteome</keyword>
<sequence length="55" mass="6025">MKITTAEAPPCQSSKLEITDDCNEGNGEDSFSNDLSMKLLPKDSRLLCPECIFST</sequence>
<evidence type="ECO:0000313" key="3">
    <source>
        <dbReference type="WBParaSite" id="SVE_1671800.1"/>
    </source>
</evidence>
<proteinExistence type="predicted"/>
<name>A0A0K0FWD2_STRVS</name>
<dbReference type="WBParaSite" id="SVE_1671800.1">
    <property type="protein sequence ID" value="SVE_1671800.1"/>
    <property type="gene ID" value="SVE_1671800"/>
</dbReference>
<dbReference type="Proteomes" id="UP000035680">
    <property type="component" value="Unassembled WGS sequence"/>
</dbReference>
<reference evidence="2" key="1">
    <citation type="submission" date="2014-07" db="EMBL/GenBank/DDBJ databases">
        <authorList>
            <person name="Martin A.A"/>
            <person name="De Silva N."/>
        </authorList>
    </citation>
    <scope>NUCLEOTIDE SEQUENCE</scope>
</reference>
<dbReference type="STRING" id="75913.A0A0K0FWD2"/>